<gene>
    <name evidence="1" type="ORF">JO380_001917</name>
</gene>
<evidence type="ECO:0000313" key="2">
    <source>
        <dbReference type="Proteomes" id="UP001240250"/>
    </source>
</evidence>
<keyword evidence="2" id="KW-1185">Reference proteome</keyword>
<protein>
    <recommendedName>
        <fullName evidence="3">Lipoprotein</fullName>
    </recommendedName>
</protein>
<dbReference type="PROSITE" id="PS51257">
    <property type="entry name" value="PROKAR_LIPOPROTEIN"/>
    <property type="match status" value="1"/>
</dbReference>
<organism evidence="1 2">
    <name type="scientific">Cellulomonas iranensis</name>
    <dbReference type="NCBI Taxonomy" id="76862"/>
    <lineage>
        <taxon>Bacteria</taxon>
        <taxon>Bacillati</taxon>
        <taxon>Actinomycetota</taxon>
        <taxon>Actinomycetes</taxon>
        <taxon>Micrococcales</taxon>
        <taxon>Cellulomonadaceae</taxon>
        <taxon>Cellulomonas</taxon>
    </lineage>
</organism>
<dbReference type="Proteomes" id="UP001240250">
    <property type="component" value="Unassembled WGS sequence"/>
</dbReference>
<evidence type="ECO:0008006" key="3">
    <source>
        <dbReference type="Google" id="ProtNLM"/>
    </source>
</evidence>
<accession>A0ABU0GJI5</accession>
<dbReference type="RefSeq" id="WP_156441956.1">
    <property type="nucleotide sequence ID" value="NZ_JAUSVM010000001.1"/>
</dbReference>
<reference evidence="1 2" key="1">
    <citation type="submission" date="2023-07" db="EMBL/GenBank/DDBJ databases">
        <title>Sequencing the genomes of 1000 actinobacteria strains.</title>
        <authorList>
            <person name="Klenk H.-P."/>
        </authorList>
    </citation>
    <scope>NUCLEOTIDE SEQUENCE [LARGE SCALE GENOMIC DNA]</scope>
    <source>
        <strain evidence="1 2">DSM 14785</strain>
    </source>
</reference>
<name>A0ABU0GJI5_9CELL</name>
<evidence type="ECO:0000313" key="1">
    <source>
        <dbReference type="EMBL" id="MDQ0425536.1"/>
    </source>
</evidence>
<proteinExistence type="predicted"/>
<comment type="caution">
    <text evidence="1">The sequence shown here is derived from an EMBL/GenBank/DDBJ whole genome shotgun (WGS) entry which is preliminary data.</text>
</comment>
<sequence>MTTTRAQGMTCAVAAIGLVLTGCATQPDRDTSLPGAQETGTGMPDCSLEPTDHVTAELASHCVYKGWLANDERLIEAYGAPDVTSSLPFAGDGASFDFKDCSPSDGPIDPVVCTWTTEAVSGDGTEGIFVMRMHVGVETEADGYRVNKIELEPPS</sequence>
<dbReference type="EMBL" id="JAUSVM010000001">
    <property type="protein sequence ID" value="MDQ0425536.1"/>
    <property type="molecule type" value="Genomic_DNA"/>
</dbReference>